<evidence type="ECO:0000313" key="2">
    <source>
        <dbReference type="Proteomes" id="UP001062846"/>
    </source>
</evidence>
<accession>A0ACC0P146</accession>
<protein>
    <submittedName>
        <fullName evidence="1">Uncharacterized protein</fullName>
    </submittedName>
</protein>
<dbReference type="EMBL" id="CM046391">
    <property type="protein sequence ID" value="KAI8559271.1"/>
    <property type="molecule type" value="Genomic_DNA"/>
</dbReference>
<dbReference type="Proteomes" id="UP001062846">
    <property type="component" value="Chromosome 4"/>
</dbReference>
<organism evidence="1 2">
    <name type="scientific">Rhododendron molle</name>
    <name type="common">Chinese azalea</name>
    <name type="synonym">Azalea mollis</name>
    <dbReference type="NCBI Taxonomy" id="49168"/>
    <lineage>
        <taxon>Eukaryota</taxon>
        <taxon>Viridiplantae</taxon>
        <taxon>Streptophyta</taxon>
        <taxon>Embryophyta</taxon>
        <taxon>Tracheophyta</taxon>
        <taxon>Spermatophyta</taxon>
        <taxon>Magnoliopsida</taxon>
        <taxon>eudicotyledons</taxon>
        <taxon>Gunneridae</taxon>
        <taxon>Pentapetalae</taxon>
        <taxon>asterids</taxon>
        <taxon>Ericales</taxon>
        <taxon>Ericaceae</taxon>
        <taxon>Ericoideae</taxon>
        <taxon>Rhodoreae</taxon>
        <taxon>Rhododendron</taxon>
    </lineage>
</organism>
<name>A0ACC0P146_RHOML</name>
<reference evidence="1" key="1">
    <citation type="submission" date="2022-02" db="EMBL/GenBank/DDBJ databases">
        <title>Plant Genome Project.</title>
        <authorList>
            <person name="Zhang R.-G."/>
        </authorList>
    </citation>
    <scope>NUCLEOTIDE SEQUENCE</scope>
    <source>
        <strain evidence="1">AT1</strain>
    </source>
</reference>
<evidence type="ECO:0000313" key="1">
    <source>
        <dbReference type="EMBL" id="KAI8559271.1"/>
    </source>
</evidence>
<sequence>MVTVEGFTTHHIGALIGRVVLYMELRGFMVAVSKPFLQGDMFLDAIEAQTKAFASRSSGKFEALQV</sequence>
<gene>
    <name evidence="1" type="ORF">RHMOL_Rhmol04G0159400</name>
</gene>
<comment type="caution">
    <text evidence="1">The sequence shown here is derived from an EMBL/GenBank/DDBJ whole genome shotgun (WGS) entry which is preliminary data.</text>
</comment>
<proteinExistence type="predicted"/>
<keyword evidence="2" id="KW-1185">Reference proteome</keyword>